<gene>
    <name evidence="1" type="ORF">ACFSTE_07100</name>
</gene>
<sequence>MKKRILFIVLLYAVQVWSQEQHLIQGVVMSNQQKLSGVHVLNLSRQEGGITDEYGRYQLIAAAGDTLSFSAIQYVTKKIKITRKELMEERLDVLLRENVNELDPVLLSDQKLSGQLEEDAKNIKTYEQYFPLWNAEEVIRAMPVVKDDAQSPVKNQVFSDGTVATPLNFIAIGKLVAGFVKKKKKKKKRPKKFIPLSAIYDKQFVIHKIGIPEGEYESFVSYIHSQPGTQEVFRHPDQLIVLEYCIKMAAHYRKQ</sequence>
<protein>
    <submittedName>
        <fullName evidence="1">Carboxypeptidase-like regulatory domain-containing protein</fullName>
    </submittedName>
</protein>
<organism evidence="1 2">
    <name type="scientific">Aquimarina hainanensis</name>
    <dbReference type="NCBI Taxonomy" id="1578017"/>
    <lineage>
        <taxon>Bacteria</taxon>
        <taxon>Pseudomonadati</taxon>
        <taxon>Bacteroidota</taxon>
        <taxon>Flavobacteriia</taxon>
        <taxon>Flavobacteriales</taxon>
        <taxon>Flavobacteriaceae</taxon>
        <taxon>Aquimarina</taxon>
    </lineage>
</organism>
<dbReference type="Proteomes" id="UP001597459">
    <property type="component" value="Unassembled WGS sequence"/>
</dbReference>
<name>A0ABW5N720_9FLAO</name>
<comment type="caution">
    <text evidence="1">The sequence shown here is derived from an EMBL/GenBank/DDBJ whole genome shotgun (WGS) entry which is preliminary data.</text>
</comment>
<dbReference type="Pfam" id="PF13715">
    <property type="entry name" value="CarbopepD_reg_2"/>
    <property type="match status" value="1"/>
</dbReference>
<dbReference type="RefSeq" id="WP_176028512.1">
    <property type="nucleotide sequence ID" value="NZ_JBHSJV010000001.1"/>
</dbReference>
<proteinExistence type="predicted"/>
<evidence type="ECO:0000313" key="2">
    <source>
        <dbReference type="Proteomes" id="UP001597459"/>
    </source>
</evidence>
<evidence type="ECO:0000313" key="1">
    <source>
        <dbReference type="EMBL" id="MFD2590596.1"/>
    </source>
</evidence>
<dbReference type="SUPFAM" id="SSF49464">
    <property type="entry name" value="Carboxypeptidase regulatory domain-like"/>
    <property type="match status" value="1"/>
</dbReference>
<reference evidence="2" key="1">
    <citation type="journal article" date="2019" name="Int. J. Syst. Evol. Microbiol.">
        <title>The Global Catalogue of Microorganisms (GCM) 10K type strain sequencing project: providing services to taxonomists for standard genome sequencing and annotation.</title>
        <authorList>
            <consortium name="The Broad Institute Genomics Platform"/>
            <consortium name="The Broad Institute Genome Sequencing Center for Infectious Disease"/>
            <person name="Wu L."/>
            <person name="Ma J."/>
        </authorList>
    </citation>
    <scope>NUCLEOTIDE SEQUENCE [LARGE SCALE GENOMIC DNA]</scope>
    <source>
        <strain evidence="2">KCTC 42423</strain>
    </source>
</reference>
<dbReference type="InterPro" id="IPR008969">
    <property type="entry name" value="CarboxyPept-like_regulatory"/>
</dbReference>
<dbReference type="EMBL" id="JBHULX010000004">
    <property type="protein sequence ID" value="MFD2590596.1"/>
    <property type="molecule type" value="Genomic_DNA"/>
</dbReference>
<accession>A0ABW5N720</accession>
<keyword evidence="2" id="KW-1185">Reference proteome</keyword>